<dbReference type="Pfam" id="PF21804">
    <property type="entry name" value="Transposase_29"/>
    <property type="match status" value="1"/>
</dbReference>
<organism evidence="2 3">
    <name type="scientific">Leekyejoonella antrihumi</name>
    <dbReference type="NCBI Taxonomy" id="1660198"/>
    <lineage>
        <taxon>Bacteria</taxon>
        <taxon>Bacillati</taxon>
        <taxon>Actinomycetota</taxon>
        <taxon>Actinomycetes</taxon>
        <taxon>Micrococcales</taxon>
        <taxon>Dermacoccaceae</taxon>
        <taxon>Leekyejoonella</taxon>
    </lineage>
</organism>
<feature type="region of interest" description="Disordered" evidence="1">
    <location>
        <begin position="152"/>
        <end position="178"/>
    </location>
</feature>
<gene>
    <name evidence="2" type="ORF">FGL98_24875</name>
</gene>
<sequence length="759" mass="81134">MSRVSQPVLPLLPAEARPIGPIAGLVTTGEGSVVFVAGQASFAFAAGDETARRLAAVQLVTTKIASQAAVAAAFGVAAVTVWRWQAEFAADGVSGLISAKKGPKGPSKLTGRLAARIRDLDEQGLTLAEISRQAGVSTATVRVALGRVNTSHTADTTCDETTPDDTEPEVADDESAFGDGLDDGGLDGGDDQLGQGQLVLPVLPAPIPRTGERRLARTGLLTEAPVVFTPGAHLPLAGLLLVLPALELTGLLAAFESVFGRLRNGFYGLRSLLLTMVFLALLRDPRAEGATRIRPADLGRLLGLDRAPEVKTIRRKLSELAAYRRGADVQAALAIAHAHARPDALGFLHIDGHTRVYTGKRDLPKMHVGRLHMATHATAETWVADADADPILVLTGKPGASLVGELVRSIPDLRSFLGPHRRATVIFDRGGWSPACFQTLIDAGLHVLTYRKAPYDQLPANAFRTITWTDPEGKKRRYRLADQVVDLALDGGGTLRMRQVTKQTEDGTQIPILTSNTRLAASAVVWRMAGRWRQEGYFKYARTHFDLDVLDCYTDQPDDTARMVPNPAKKTARNTVARARTSLAAANAGLAAAIDDAVAEAGRPGHHGTAVVNPKPGQDVSAATDRLADAVAASRATPTHVPLGQVRPGARLLDEETKLLTHAIRMSAYNAETTLARMIAPYYARAEDEARALLREAFTLPGDIYIADDRLHVDLDPATAPRRSRALAALCEELTATETTYPGTNLTIVYTVKDHPDPS</sequence>
<evidence type="ECO:0000313" key="3">
    <source>
        <dbReference type="Proteomes" id="UP000320244"/>
    </source>
</evidence>
<feature type="compositionally biased region" description="Acidic residues" evidence="1">
    <location>
        <begin position="157"/>
        <end position="178"/>
    </location>
</feature>
<dbReference type="Pfam" id="PF13384">
    <property type="entry name" value="HTH_23"/>
    <property type="match status" value="1"/>
</dbReference>
<reference evidence="2 3" key="2">
    <citation type="submission" date="2019-08" db="EMBL/GenBank/DDBJ databases">
        <title>Jejuicoccus antrihumi gen. nov., sp. nov., a new member of the family Dermacoccaceae isolated from a cave.</title>
        <authorList>
            <person name="Schumann P."/>
            <person name="Kim I.S."/>
        </authorList>
    </citation>
    <scope>NUCLEOTIDE SEQUENCE [LARGE SCALE GENOMIC DNA]</scope>
    <source>
        <strain evidence="2 3">C5-26</strain>
    </source>
</reference>
<dbReference type="OrthoDB" id="4888799at2"/>
<dbReference type="InterPro" id="IPR012337">
    <property type="entry name" value="RNaseH-like_sf"/>
</dbReference>
<accession>A0A563DP66</accession>
<reference evidence="2 3" key="1">
    <citation type="submission" date="2019-05" db="EMBL/GenBank/DDBJ databases">
        <authorList>
            <person name="Lee S.D."/>
        </authorList>
    </citation>
    <scope>NUCLEOTIDE SEQUENCE [LARGE SCALE GENOMIC DNA]</scope>
    <source>
        <strain evidence="2 3">C5-26</strain>
    </source>
</reference>
<evidence type="ECO:0000256" key="1">
    <source>
        <dbReference type="SAM" id="MobiDB-lite"/>
    </source>
</evidence>
<dbReference type="InterPro" id="IPR049343">
    <property type="entry name" value="Transposase_29"/>
</dbReference>
<dbReference type="SUPFAM" id="SSF53098">
    <property type="entry name" value="Ribonuclease H-like"/>
    <property type="match status" value="1"/>
</dbReference>
<protein>
    <submittedName>
        <fullName evidence="2">Helix-turn-helix domain-containing protein</fullName>
    </submittedName>
</protein>
<dbReference type="EMBL" id="VCQV01000103">
    <property type="protein sequence ID" value="TWP31995.1"/>
    <property type="molecule type" value="Genomic_DNA"/>
</dbReference>
<dbReference type="RefSeq" id="WP_146321538.1">
    <property type="nucleotide sequence ID" value="NZ_VCQV01000103.1"/>
</dbReference>
<comment type="caution">
    <text evidence="2">The sequence shown here is derived from an EMBL/GenBank/DDBJ whole genome shotgun (WGS) entry which is preliminary data.</text>
</comment>
<name>A0A563DP66_9MICO</name>
<keyword evidence="3" id="KW-1185">Reference proteome</keyword>
<dbReference type="AlphaFoldDB" id="A0A563DP66"/>
<dbReference type="Proteomes" id="UP000320244">
    <property type="component" value="Unassembled WGS sequence"/>
</dbReference>
<evidence type="ECO:0000313" key="2">
    <source>
        <dbReference type="EMBL" id="TWP31995.1"/>
    </source>
</evidence>
<proteinExistence type="predicted"/>